<name>A0A1G9C429_9BACI</name>
<proteinExistence type="predicted"/>
<dbReference type="Pfam" id="PF20693">
    <property type="entry name" value="YobI-ATPase"/>
    <property type="match status" value="1"/>
</dbReference>
<dbReference type="InterPro" id="IPR048428">
    <property type="entry name" value="YobI-NTPase"/>
</dbReference>
<sequence length="1349" mass="157682">MLKYKKIQTIFFEGDLVEQLIELESLAAKKDISNDDEFYLTALDQAINNKDNKNIAITGGYGAGKTTLIESFFNINSKKFKAEEMMRVSIATFEPTKGGEGGNSNKEQNLLEQQIVQQIFYQINPDKIPNSRFTKISDLSFWYVLRLIIFLFLTVFLTYFTIDKGWLSQLYTYLTSYYNSFIGVMGAALPALILLILNGTTLYILILLIRKLGISKFGFASTKIEFDSERDSRVFNYYLDEIIYLFKKSRYKYIVFEDLDRFQSVKIFERLRGLNTILNSTSQLKNKDIKFIYALKDDVFVHSDNKDSIHNRTKFFDFIIPTVKIMHSSNAESELSKRLKPLIAYDMGKVGKDKLNKELIEDISLYINDMRTLINICNEFEIFRFRLTKSSITYNHLLSFIVYKNLYPEDYSNLLENRGIVYNIFNRKEGIIKNIQEEISLLRNFESHGLGRIITHKDELGMLFIRKRNLISKQIRFTNKHESITINGSSQRDTNILFGFLKKHDQDDGKVVVSKDPNNITEFSNINEFMTIEGINFLKLYNDFDNDHLKAEESIEDQIESLDKKINNVQSKSISRLINEDNIELSLDLRKNELLYFLIKNDWLNESYEDYLTVFREGKITIKDSEFLKKVKAGTNDVHLYYNLNNPYEVANKIRYEDLSSVSAINLDLIIVLLEKGSKSNNEKLSKIIEVLFSNLSVLYDDYIGLLKGLETTLVNKFFGKVIEQGFNIWECIGKDDNLSKEQKDSYAILILSFLNQDLLEEMDNSHFQEYLSNEIDVKELPDNDILYVNIEKLQVKLNSLVGMKVSVVKEISSISAYEINLTNLSVIFGVDVILKETIDKDENIKNYCMSNLENFINYVLLQQPVYQESEEIFLDFLNILYDNEVNETLISSLINKWDGVVSNLRNVNLTSIINNLYEVNKFSLDWPNISYCKEVLENNDLEFEIINLLSHKKQWKELINNTTNEIQKEFIENDKYNRTVVNILNANRREINLEYENFINKLIEPIYLEDYKELSQYTINLLIEQKLLAWNISVFYNLESESLKKKYASGTIPGIDEDDLQELIAEEELYWSYDLFQYMIGLDDFDPDLLHNYISYNIFDINKKELTLIHKEGHLSFNEKTLESLLQDLSMFDKFIHMMLLLRSSHVDQTINFVKAHIIPWDKKLFDSIREDDIETATKYLLDHPNEIYNVKIDQELFERLVELSEDDYLIIDLIEKNIDKLSITSKIAHRALEISEDEKEYVFNKLSQTSLVLVISALSLDGSAKMIRYYIEFKYLGTVEVYTFLEKCPSPYNRIKPNGKHLKIESNHSNVVTLLSYLKSIKVVSSYKPKDDSYNVINKQKVFNTRL</sequence>
<dbReference type="RefSeq" id="WP_093216358.1">
    <property type="nucleotide sequence ID" value="NZ_FNFL01000007.1"/>
</dbReference>
<dbReference type="OrthoDB" id="1701659at2"/>
<dbReference type="EMBL" id="FNFL01000007">
    <property type="protein sequence ID" value="SDK46442.1"/>
    <property type="molecule type" value="Genomic_DNA"/>
</dbReference>
<keyword evidence="1" id="KW-0812">Transmembrane</keyword>
<protein>
    <recommendedName>
        <fullName evidence="2">YobI-like P-loop NTPase domain-containing protein</fullName>
    </recommendedName>
</protein>
<evidence type="ECO:0000259" key="2">
    <source>
        <dbReference type="Pfam" id="PF20693"/>
    </source>
</evidence>
<gene>
    <name evidence="3" type="ORF">SAMN05216243_3235</name>
</gene>
<reference evidence="3 4" key="1">
    <citation type="submission" date="2016-10" db="EMBL/GenBank/DDBJ databases">
        <authorList>
            <person name="de Groot N.N."/>
        </authorList>
    </citation>
    <scope>NUCLEOTIDE SEQUENCE [LARGE SCALE GENOMIC DNA]</scope>
    <source>
        <strain evidence="3 4">CGMCC 1.6502</strain>
    </source>
</reference>
<dbReference type="InterPro" id="IPR027417">
    <property type="entry name" value="P-loop_NTPase"/>
</dbReference>
<dbReference type="Proteomes" id="UP000198694">
    <property type="component" value="Unassembled WGS sequence"/>
</dbReference>
<dbReference type="STRING" id="407036.SAMN05216243_3235"/>
<keyword evidence="4" id="KW-1185">Reference proteome</keyword>
<feature type="domain" description="YobI-like P-loop NTPase" evidence="2">
    <location>
        <begin position="39"/>
        <end position="422"/>
    </location>
</feature>
<evidence type="ECO:0000313" key="4">
    <source>
        <dbReference type="Proteomes" id="UP000198694"/>
    </source>
</evidence>
<keyword evidence="1" id="KW-0472">Membrane</keyword>
<organism evidence="3 4">
    <name type="scientific">Sediminibacillus albus</name>
    <dbReference type="NCBI Taxonomy" id="407036"/>
    <lineage>
        <taxon>Bacteria</taxon>
        <taxon>Bacillati</taxon>
        <taxon>Bacillota</taxon>
        <taxon>Bacilli</taxon>
        <taxon>Bacillales</taxon>
        <taxon>Bacillaceae</taxon>
        <taxon>Sediminibacillus</taxon>
    </lineage>
</organism>
<feature type="transmembrane region" description="Helical" evidence="1">
    <location>
        <begin position="141"/>
        <end position="162"/>
    </location>
</feature>
<dbReference type="SUPFAM" id="SSF52540">
    <property type="entry name" value="P-loop containing nucleoside triphosphate hydrolases"/>
    <property type="match status" value="1"/>
</dbReference>
<keyword evidence="1" id="KW-1133">Transmembrane helix</keyword>
<accession>A0A1G9C429</accession>
<feature type="transmembrane region" description="Helical" evidence="1">
    <location>
        <begin position="182"/>
        <end position="209"/>
    </location>
</feature>
<evidence type="ECO:0000313" key="3">
    <source>
        <dbReference type="EMBL" id="SDK46442.1"/>
    </source>
</evidence>
<evidence type="ECO:0000256" key="1">
    <source>
        <dbReference type="SAM" id="Phobius"/>
    </source>
</evidence>